<organism evidence="1 2">
    <name type="scientific">Portunus trituberculatus</name>
    <name type="common">Swimming crab</name>
    <name type="synonym">Neptunus trituberculatus</name>
    <dbReference type="NCBI Taxonomy" id="210409"/>
    <lineage>
        <taxon>Eukaryota</taxon>
        <taxon>Metazoa</taxon>
        <taxon>Ecdysozoa</taxon>
        <taxon>Arthropoda</taxon>
        <taxon>Crustacea</taxon>
        <taxon>Multicrustacea</taxon>
        <taxon>Malacostraca</taxon>
        <taxon>Eumalacostraca</taxon>
        <taxon>Eucarida</taxon>
        <taxon>Decapoda</taxon>
        <taxon>Pleocyemata</taxon>
        <taxon>Brachyura</taxon>
        <taxon>Eubrachyura</taxon>
        <taxon>Portunoidea</taxon>
        <taxon>Portunidae</taxon>
        <taxon>Portuninae</taxon>
        <taxon>Portunus</taxon>
    </lineage>
</organism>
<keyword evidence="2" id="KW-1185">Reference proteome</keyword>
<accession>A0A5B7KM41</accession>
<dbReference type="Proteomes" id="UP000324222">
    <property type="component" value="Unassembled WGS sequence"/>
</dbReference>
<evidence type="ECO:0000313" key="1">
    <source>
        <dbReference type="EMBL" id="MPD06418.1"/>
    </source>
</evidence>
<dbReference type="EMBL" id="VSRR010151137">
    <property type="protein sequence ID" value="MPD06418.1"/>
    <property type="molecule type" value="Genomic_DNA"/>
</dbReference>
<protein>
    <submittedName>
        <fullName evidence="1">Uncharacterized protein</fullName>
    </submittedName>
</protein>
<dbReference type="AlphaFoldDB" id="A0A5B7KM41"/>
<comment type="caution">
    <text evidence="1">The sequence shown here is derived from an EMBL/GenBank/DDBJ whole genome shotgun (WGS) entry which is preliminary data.</text>
</comment>
<evidence type="ECO:0000313" key="2">
    <source>
        <dbReference type="Proteomes" id="UP000324222"/>
    </source>
</evidence>
<reference evidence="1 2" key="1">
    <citation type="submission" date="2019-05" db="EMBL/GenBank/DDBJ databases">
        <title>Another draft genome of Portunus trituberculatus and its Hox gene families provides insights of decapod evolution.</title>
        <authorList>
            <person name="Jeong J.-H."/>
            <person name="Song I."/>
            <person name="Kim S."/>
            <person name="Choi T."/>
            <person name="Kim D."/>
            <person name="Ryu S."/>
            <person name="Kim W."/>
        </authorList>
    </citation>
    <scope>NUCLEOTIDE SEQUENCE [LARGE SCALE GENOMIC DNA]</scope>
    <source>
        <tissue evidence="1">Muscle</tissue>
    </source>
</reference>
<gene>
    <name evidence="1" type="ORF">E2C01_102232</name>
</gene>
<proteinExistence type="predicted"/>
<sequence>MPNTATEHTQGEQHRTIKNLPSIFNMDENNYTAQHSFLENIFIFSVINTCLLYKPSVSLLNTTDEAKYEEPIRI</sequence>
<name>A0A5B7KM41_PORTR</name>